<sequence length="236" mass="25942">MSPDTEDRDGPAPEIEAEAPYETPTAEPEIEPAPASDYVETERAIAVEEEAGPAEPEAGPAAEPPPFAAFAEEVREAFARLGDQVHQKLAGLQAQFDREVRAEANRERIVDRLHAELQEYKQDLVLKVQRPIFVDLIQLHDDVGKMAHAVAPEAEAFRGTLESIQTALEDVLYRQGVEPFRAEGDAFDPRRQRAVTTVPTADPALAKTIAARIRPGFQSGDKVIRPEVVSVYTLQA</sequence>
<name>A0ABT6FB95_9BACT</name>
<dbReference type="InterPro" id="IPR009012">
    <property type="entry name" value="GrpE_head"/>
</dbReference>
<proteinExistence type="predicted"/>
<dbReference type="Gene3D" id="2.30.22.10">
    <property type="entry name" value="Head domain of nucleotide exchange factor GrpE"/>
    <property type="match status" value="1"/>
</dbReference>
<evidence type="ECO:0000256" key="1">
    <source>
        <dbReference type="ARBA" id="ARBA00023186"/>
    </source>
</evidence>
<accession>A0ABT6FB95</accession>
<dbReference type="Proteomes" id="UP001216907">
    <property type="component" value="Unassembled WGS sequence"/>
</dbReference>
<reference evidence="3 4" key="1">
    <citation type="submission" date="2023-03" db="EMBL/GenBank/DDBJ databases">
        <title>Paludisphaera mucosa sp. nov. a novel planctomycete from northern fen.</title>
        <authorList>
            <person name="Ivanova A."/>
        </authorList>
    </citation>
    <scope>NUCLEOTIDE SEQUENCE [LARGE SCALE GENOMIC DNA]</scope>
    <source>
        <strain evidence="3 4">Pla2</strain>
    </source>
</reference>
<evidence type="ECO:0000313" key="4">
    <source>
        <dbReference type="Proteomes" id="UP001216907"/>
    </source>
</evidence>
<protein>
    <submittedName>
        <fullName evidence="3">Nucleotide exchange factor GrpE</fullName>
    </submittedName>
</protein>
<keyword evidence="4" id="KW-1185">Reference proteome</keyword>
<gene>
    <name evidence="3" type="primary">grpE</name>
    <name evidence="3" type="ORF">PZE19_13075</name>
</gene>
<feature type="compositionally biased region" description="Low complexity" evidence="2">
    <location>
        <begin position="12"/>
        <end position="35"/>
    </location>
</feature>
<keyword evidence="1" id="KW-0143">Chaperone</keyword>
<dbReference type="Pfam" id="PF01025">
    <property type="entry name" value="GrpE"/>
    <property type="match status" value="1"/>
</dbReference>
<organism evidence="3 4">
    <name type="scientific">Paludisphaera mucosa</name>
    <dbReference type="NCBI Taxonomy" id="3030827"/>
    <lineage>
        <taxon>Bacteria</taxon>
        <taxon>Pseudomonadati</taxon>
        <taxon>Planctomycetota</taxon>
        <taxon>Planctomycetia</taxon>
        <taxon>Isosphaerales</taxon>
        <taxon>Isosphaeraceae</taxon>
        <taxon>Paludisphaera</taxon>
    </lineage>
</organism>
<comment type="caution">
    <text evidence="3">The sequence shown here is derived from an EMBL/GenBank/DDBJ whole genome shotgun (WGS) entry which is preliminary data.</text>
</comment>
<evidence type="ECO:0000256" key="2">
    <source>
        <dbReference type="SAM" id="MobiDB-lite"/>
    </source>
</evidence>
<feature type="region of interest" description="Disordered" evidence="2">
    <location>
        <begin position="1"/>
        <end position="63"/>
    </location>
</feature>
<dbReference type="SUPFAM" id="SSF51064">
    <property type="entry name" value="Head domain of nucleotide exchange factor GrpE"/>
    <property type="match status" value="1"/>
</dbReference>
<evidence type="ECO:0000313" key="3">
    <source>
        <dbReference type="EMBL" id="MDG3004714.1"/>
    </source>
</evidence>
<dbReference type="EMBL" id="JARRAG010000002">
    <property type="protein sequence ID" value="MDG3004714.1"/>
    <property type="molecule type" value="Genomic_DNA"/>
</dbReference>
<dbReference type="RefSeq" id="WP_277861068.1">
    <property type="nucleotide sequence ID" value="NZ_JARRAG010000002.1"/>
</dbReference>
<dbReference type="InterPro" id="IPR000740">
    <property type="entry name" value="GrpE"/>
</dbReference>
<dbReference type="PRINTS" id="PR00773">
    <property type="entry name" value="GRPEPROTEIN"/>
</dbReference>